<dbReference type="FunFam" id="3.40.1190.10:FF:000011">
    <property type="entry name" value="Folylpolyglutamate synthase/dihydrofolate synthase"/>
    <property type="match status" value="1"/>
</dbReference>
<keyword evidence="14" id="KW-0289">Folate biosynthesis</keyword>
<comment type="catalytic activity">
    <reaction evidence="21">
        <text>7,8-dihydropteroate + L-glutamate + ATP = 7,8-dihydrofolate + ADP + phosphate + H(+)</text>
        <dbReference type="Rhea" id="RHEA:23584"/>
        <dbReference type="ChEBI" id="CHEBI:15378"/>
        <dbReference type="ChEBI" id="CHEBI:17839"/>
        <dbReference type="ChEBI" id="CHEBI:29985"/>
        <dbReference type="ChEBI" id="CHEBI:30616"/>
        <dbReference type="ChEBI" id="CHEBI:43474"/>
        <dbReference type="ChEBI" id="CHEBI:57451"/>
        <dbReference type="ChEBI" id="CHEBI:456216"/>
        <dbReference type="EC" id="6.3.2.12"/>
    </reaction>
</comment>
<dbReference type="PANTHER" id="PTHR11136:SF0">
    <property type="entry name" value="DIHYDROFOLATE SYNTHETASE-RELATED"/>
    <property type="match status" value="1"/>
</dbReference>
<dbReference type="Pfam" id="PF08245">
    <property type="entry name" value="Mur_ligase_M"/>
    <property type="match status" value="1"/>
</dbReference>
<reference evidence="25 26" key="1">
    <citation type="submission" date="2020-10" db="EMBL/GenBank/DDBJ databases">
        <title>Connecting structure to function with the recovery of over 1000 high-quality activated sludge metagenome-assembled genomes encoding full-length rRNA genes using long-read sequencing.</title>
        <authorList>
            <person name="Singleton C.M."/>
            <person name="Petriglieri F."/>
            <person name="Kristensen J.M."/>
            <person name="Kirkegaard R.H."/>
            <person name="Michaelsen T.Y."/>
            <person name="Andersen M.H."/>
            <person name="Karst S.M."/>
            <person name="Dueholm M.S."/>
            <person name="Nielsen P.H."/>
            <person name="Albertsen M."/>
        </authorList>
    </citation>
    <scope>NUCLEOTIDE SEQUENCE [LARGE SCALE GENOMIC DNA]</scope>
    <source>
        <strain evidence="25">Ribe_18-Q3-R11-54_MAXAC.273</strain>
    </source>
</reference>
<comment type="pathway">
    <text evidence="3">Cofactor biosynthesis; tetrahydrofolate biosynthesis; 7,8-dihydrofolate from 2-amino-4-hydroxy-6-hydroxymethyl-7,8-dihydropteridine diphosphate and 4-aminobenzoate: step 2/2.</text>
</comment>
<evidence type="ECO:0000256" key="20">
    <source>
        <dbReference type="ARBA" id="ARBA00049035"/>
    </source>
</evidence>
<evidence type="ECO:0000256" key="19">
    <source>
        <dbReference type="ARBA" id="ARBA00047808"/>
    </source>
</evidence>
<evidence type="ECO:0000256" key="2">
    <source>
        <dbReference type="ARBA" id="ARBA00002714"/>
    </source>
</evidence>
<dbReference type="InterPro" id="IPR001645">
    <property type="entry name" value="Folylpolyglutamate_synth"/>
</dbReference>
<dbReference type="GO" id="GO:0004326">
    <property type="term" value="F:tetrahydrofolylpolyglutamate synthase activity"/>
    <property type="evidence" value="ECO:0007669"/>
    <property type="project" value="UniProtKB-EC"/>
</dbReference>
<evidence type="ECO:0000256" key="12">
    <source>
        <dbReference type="ARBA" id="ARBA00022840"/>
    </source>
</evidence>
<keyword evidence="12 22" id="KW-0067">ATP-binding</keyword>
<comment type="caution">
    <text evidence="25">The sequence shown here is derived from an EMBL/GenBank/DDBJ whole genome shotgun (WGS) entry which is preliminary data.</text>
</comment>
<organism evidence="25 26">
    <name type="scientific">Candidatus Opimibacter skivensis</name>
    <dbReference type="NCBI Taxonomy" id="2982028"/>
    <lineage>
        <taxon>Bacteria</taxon>
        <taxon>Pseudomonadati</taxon>
        <taxon>Bacteroidota</taxon>
        <taxon>Saprospiria</taxon>
        <taxon>Saprospirales</taxon>
        <taxon>Saprospiraceae</taxon>
        <taxon>Candidatus Opimibacter</taxon>
    </lineage>
</organism>
<feature type="domain" description="Mur ligase C-terminal" evidence="23">
    <location>
        <begin position="305"/>
        <end position="422"/>
    </location>
</feature>
<dbReference type="NCBIfam" id="TIGR01499">
    <property type="entry name" value="folC"/>
    <property type="match status" value="1"/>
</dbReference>
<dbReference type="GO" id="GO:0046872">
    <property type="term" value="F:metal ion binding"/>
    <property type="evidence" value="ECO:0007669"/>
    <property type="project" value="UniProtKB-KW"/>
</dbReference>
<dbReference type="PROSITE" id="PS01012">
    <property type="entry name" value="FOLYLPOLYGLU_SYNT_2"/>
    <property type="match status" value="1"/>
</dbReference>
<evidence type="ECO:0000256" key="22">
    <source>
        <dbReference type="PIRNR" id="PIRNR001563"/>
    </source>
</evidence>
<keyword evidence="13" id="KW-0460">Magnesium</keyword>
<evidence type="ECO:0000259" key="23">
    <source>
        <dbReference type="Pfam" id="PF02875"/>
    </source>
</evidence>
<evidence type="ECO:0000256" key="17">
    <source>
        <dbReference type="ARBA" id="ARBA00032510"/>
    </source>
</evidence>
<comment type="cofactor">
    <cofactor evidence="1">
        <name>Mg(2+)</name>
        <dbReference type="ChEBI" id="CHEBI:18420"/>
    </cofactor>
</comment>
<dbReference type="Gene3D" id="3.40.1190.10">
    <property type="entry name" value="Mur-like, catalytic domain"/>
    <property type="match status" value="1"/>
</dbReference>
<dbReference type="EC" id="6.3.2.17" evidence="7"/>
<comment type="similarity">
    <text evidence="5 22">Belongs to the folylpolyglutamate synthase family.</text>
</comment>
<comment type="catalytic activity">
    <reaction evidence="20">
        <text>(6R)-5,10-methylenetetrahydrofolyl-(gamma-L-Glu)(n) + L-glutamate + ATP = (6R)-5,10-methylenetetrahydrofolyl-(gamma-L-Glu)(n+1) + ADP + phosphate + H(+)</text>
        <dbReference type="Rhea" id="RHEA:51912"/>
        <dbReference type="Rhea" id="RHEA-COMP:13257"/>
        <dbReference type="Rhea" id="RHEA-COMP:13258"/>
        <dbReference type="ChEBI" id="CHEBI:15378"/>
        <dbReference type="ChEBI" id="CHEBI:29985"/>
        <dbReference type="ChEBI" id="CHEBI:30616"/>
        <dbReference type="ChEBI" id="CHEBI:43474"/>
        <dbReference type="ChEBI" id="CHEBI:136572"/>
        <dbReference type="ChEBI" id="CHEBI:456216"/>
        <dbReference type="EC" id="6.3.2.17"/>
    </reaction>
</comment>
<evidence type="ECO:0000256" key="9">
    <source>
        <dbReference type="ARBA" id="ARBA00022598"/>
    </source>
</evidence>
<dbReference type="SUPFAM" id="SSF53623">
    <property type="entry name" value="MurD-like peptide ligases, catalytic domain"/>
    <property type="match status" value="1"/>
</dbReference>
<evidence type="ECO:0000256" key="11">
    <source>
        <dbReference type="ARBA" id="ARBA00022741"/>
    </source>
</evidence>
<dbReference type="GO" id="GO:0008841">
    <property type="term" value="F:dihydrofolate synthase activity"/>
    <property type="evidence" value="ECO:0007669"/>
    <property type="project" value="UniProtKB-EC"/>
</dbReference>
<evidence type="ECO:0000256" key="10">
    <source>
        <dbReference type="ARBA" id="ARBA00022723"/>
    </source>
</evidence>
<evidence type="ECO:0000256" key="8">
    <source>
        <dbReference type="ARBA" id="ARBA00019357"/>
    </source>
</evidence>
<dbReference type="InterPro" id="IPR018109">
    <property type="entry name" value="Folylpolyglutamate_synth_CS"/>
</dbReference>
<evidence type="ECO:0000259" key="24">
    <source>
        <dbReference type="Pfam" id="PF08245"/>
    </source>
</evidence>
<evidence type="ECO:0000256" key="7">
    <source>
        <dbReference type="ARBA" id="ARBA00013025"/>
    </source>
</evidence>
<evidence type="ECO:0000256" key="4">
    <source>
        <dbReference type="ARBA" id="ARBA00005150"/>
    </source>
</evidence>
<evidence type="ECO:0000256" key="18">
    <source>
        <dbReference type="ARBA" id="ARBA00047493"/>
    </source>
</evidence>
<dbReference type="InterPro" id="IPR036565">
    <property type="entry name" value="Mur-like_cat_sf"/>
</dbReference>
<dbReference type="EMBL" id="JADKGY010000001">
    <property type="protein sequence ID" value="MBK9981465.1"/>
    <property type="molecule type" value="Genomic_DNA"/>
</dbReference>
<comment type="catalytic activity">
    <reaction evidence="18">
        <text>(6S)-5,6,7,8-tetrahydrofolyl-(gamma-L-Glu)(n) + L-glutamate + ATP = (6S)-5,6,7,8-tetrahydrofolyl-(gamma-L-Glu)(n+1) + ADP + phosphate + H(+)</text>
        <dbReference type="Rhea" id="RHEA:10580"/>
        <dbReference type="Rhea" id="RHEA-COMP:14738"/>
        <dbReference type="Rhea" id="RHEA-COMP:14740"/>
        <dbReference type="ChEBI" id="CHEBI:15378"/>
        <dbReference type="ChEBI" id="CHEBI:29985"/>
        <dbReference type="ChEBI" id="CHEBI:30616"/>
        <dbReference type="ChEBI" id="CHEBI:43474"/>
        <dbReference type="ChEBI" id="CHEBI:141005"/>
        <dbReference type="ChEBI" id="CHEBI:456216"/>
        <dbReference type="EC" id="6.3.2.17"/>
    </reaction>
</comment>
<evidence type="ECO:0000256" key="15">
    <source>
        <dbReference type="ARBA" id="ARBA00030048"/>
    </source>
</evidence>
<dbReference type="GO" id="GO:0005737">
    <property type="term" value="C:cytoplasm"/>
    <property type="evidence" value="ECO:0007669"/>
    <property type="project" value="TreeGrafter"/>
</dbReference>
<dbReference type="Gene3D" id="3.90.190.20">
    <property type="entry name" value="Mur ligase, C-terminal domain"/>
    <property type="match status" value="1"/>
</dbReference>
<comment type="pathway">
    <text evidence="4">Cofactor biosynthesis; tetrahydrofolylpolyglutamate biosynthesis.</text>
</comment>
<evidence type="ECO:0000256" key="21">
    <source>
        <dbReference type="ARBA" id="ARBA00049161"/>
    </source>
</evidence>
<dbReference type="InterPro" id="IPR036615">
    <property type="entry name" value="Mur_ligase_C_dom_sf"/>
</dbReference>
<proteinExistence type="inferred from homology"/>
<dbReference type="SUPFAM" id="SSF53244">
    <property type="entry name" value="MurD-like peptide ligases, peptide-binding domain"/>
    <property type="match status" value="1"/>
</dbReference>
<accession>A0A9D7SQN6</accession>
<evidence type="ECO:0000256" key="1">
    <source>
        <dbReference type="ARBA" id="ARBA00001946"/>
    </source>
</evidence>
<evidence type="ECO:0000313" key="25">
    <source>
        <dbReference type="EMBL" id="MBK9981465.1"/>
    </source>
</evidence>
<feature type="domain" description="Mur ligase central" evidence="24">
    <location>
        <begin position="51"/>
        <end position="266"/>
    </location>
</feature>
<evidence type="ECO:0000256" key="16">
    <source>
        <dbReference type="ARBA" id="ARBA00030592"/>
    </source>
</evidence>
<dbReference type="Proteomes" id="UP000808337">
    <property type="component" value="Unassembled WGS sequence"/>
</dbReference>
<keyword evidence="11 22" id="KW-0547">Nucleotide-binding</keyword>
<sequence>MNYDETIEFLFSSLPMYQRIGDAAIKKDLTNIRLLCHLLDEPQQNFPCIHVAGTNGKGSTSHMLASIFQAAGKKVGLYTSPHYVDFRERIKINGKKISENDVVQFVKNWNEKWQTIQPSFFEITVAMAFDYFRNEKVDIAIIETGLGGRLDSTNIISPLLSVITNIGYDHMQLLGMTLPEIAFEKAGIIKKNIPVIIGEWQKQTAEVFKKKAKKEGAPIHFAAKHIFLEPTNGDILKGAYRVKMRSGEWSGKIESDLTGPYQKKNIRTVLESLWCWNNYYPDQVISVNHIMYGLKNVKKSTSMIGRWMVIRDNPLVLTDAAHNIDGIKSILPDLLKIPSKKRHFVLGFVSDKDVKKILSLFPHDGLYYWCSPAIPRGKPSLETMTAGNDLGLKGNSFNSVINAYNEALANAAKNDLVFVGGSSYVVGDFLAGMNKE</sequence>
<dbReference type="InterPro" id="IPR013221">
    <property type="entry name" value="Mur_ligase_cen"/>
</dbReference>
<evidence type="ECO:0000256" key="13">
    <source>
        <dbReference type="ARBA" id="ARBA00022842"/>
    </source>
</evidence>
<dbReference type="GO" id="GO:0046656">
    <property type="term" value="P:folic acid biosynthetic process"/>
    <property type="evidence" value="ECO:0007669"/>
    <property type="project" value="UniProtKB-KW"/>
</dbReference>
<dbReference type="AlphaFoldDB" id="A0A9D7SQN6"/>
<evidence type="ECO:0000256" key="6">
    <source>
        <dbReference type="ARBA" id="ARBA00013023"/>
    </source>
</evidence>
<evidence type="ECO:0000256" key="5">
    <source>
        <dbReference type="ARBA" id="ARBA00008276"/>
    </source>
</evidence>
<keyword evidence="9 22" id="KW-0436">Ligase</keyword>
<dbReference type="EC" id="6.3.2.12" evidence="6"/>
<protein>
    <recommendedName>
        <fullName evidence="8">Dihydrofolate synthase/folylpolyglutamate synthase</fullName>
        <ecNumber evidence="6">6.3.2.12</ecNumber>
        <ecNumber evidence="7">6.3.2.17</ecNumber>
    </recommendedName>
    <alternativeName>
        <fullName evidence="17">Folylpoly-gamma-glutamate synthetase-dihydrofolate synthetase</fullName>
    </alternativeName>
    <alternativeName>
        <fullName evidence="15">Folylpolyglutamate synthetase</fullName>
    </alternativeName>
    <alternativeName>
        <fullName evidence="16">Tetrahydrofolylpolyglutamate synthase</fullName>
    </alternativeName>
</protein>
<comment type="catalytic activity">
    <reaction evidence="19">
        <text>10-formyltetrahydrofolyl-(gamma-L-Glu)(n) + L-glutamate + ATP = 10-formyltetrahydrofolyl-(gamma-L-Glu)(n+1) + ADP + phosphate + H(+)</text>
        <dbReference type="Rhea" id="RHEA:51904"/>
        <dbReference type="Rhea" id="RHEA-COMP:13088"/>
        <dbReference type="Rhea" id="RHEA-COMP:14300"/>
        <dbReference type="ChEBI" id="CHEBI:15378"/>
        <dbReference type="ChEBI" id="CHEBI:29985"/>
        <dbReference type="ChEBI" id="CHEBI:30616"/>
        <dbReference type="ChEBI" id="CHEBI:43474"/>
        <dbReference type="ChEBI" id="CHEBI:134413"/>
        <dbReference type="ChEBI" id="CHEBI:456216"/>
        <dbReference type="EC" id="6.3.2.17"/>
    </reaction>
</comment>
<gene>
    <name evidence="25" type="ORF">IPP15_03400</name>
</gene>
<dbReference type="PIRSF" id="PIRSF001563">
    <property type="entry name" value="Folylpolyglu_synth"/>
    <property type="match status" value="1"/>
</dbReference>
<name>A0A9D7SQN6_9BACT</name>
<keyword evidence="10" id="KW-0479">Metal-binding</keyword>
<comment type="function">
    <text evidence="2">Functions in two distinct reactions of the de novo folate biosynthetic pathway. Catalyzes the addition of a glutamate residue to dihydropteroate (7,8-dihydropteroate or H2Pte) to form dihydrofolate (7,8-dihydrofolate monoglutamate or H2Pte-Glu). Also catalyzes successive additions of L-glutamate to tetrahydrofolate or 10-formyltetrahydrofolate or 5,10-methylenetetrahydrofolate, leading to folylpolyglutamate derivatives.</text>
</comment>
<evidence type="ECO:0000313" key="26">
    <source>
        <dbReference type="Proteomes" id="UP000808337"/>
    </source>
</evidence>
<dbReference type="Pfam" id="PF02875">
    <property type="entry name" value="Mur_ligase_C"/>
    <property type="match status" value="1"/>
</dbReference>
<dbReference type="PANTHER" id="PTHR11136">
    <property type="entry name" value="FOLYLPOLYGLUTAMATE SYNTHASE-RELATED"/>
    <property type="match status" value="1"/>
</dbReference>
<evidence type="ECO:0000256" key="14">
    <source>
        <dbReference type="ARBA" id="ARBA00022909"/>
    </source>
</evidence>
<evidence type="ECO:0000256" key="3">
    <source>
        <dbReference type="ARBA" id="ARBA00004799"/>
    </source>
</evidence>
<dbReference type="GO" id="GO:0005524">
    <property type="term" value="F:ATP binding"/>
    <property type="evidence" value="ECO:0007669"/>
    <property type="project" value="UniProtKB-KW"/>
</dbReference>
<dbReference type="InterPro" id="IPR004101">
    <property type="entry name" value="Mur_ligase_C"/>
</dbReference>